<proteinExistence type="predicted"/>
<organism evidence="1 2">
    <name type="scientific">Frankia nepalensis</name>
    <dbReference type="NCBI Taxonomy" id="1836974"/>
    <lineage>
        <taxon>Bacteria</taxon>
        <taxon>Bacillati</taxon>
        <taxon>Actinomycetota</taxon>
        <taxon>Actinomycetes</taxon>
        <taxon>Frankiales</taxon>
        <taxon>Frankiaceae</taxon>
        <taxon>Frankia</taxon>
    </lineage>
</organism>
<gene>
    <name evidence="1" type="ORF">I7412_03535</name>
</gene>
<reference evidence="1" key="1">
    <citation type="submission" date="2020-12" db="EMBL/GenBank/DDBJ databases">
        <title>Genomic characterization of non-nitrogen-fixing Frankia strains.</title>
        <authorList>
            <person name="Carlos-Shanley C."/>
            <person name="Guerra T."/>
            <person name="Hahn D."/>
        </authorList>
    </citation>
    <scope>NUCLEOTIDE SEQUENCE</scope>
    <source>
        <strain evidence="1">CN6</strain>
    </source>
</reference>
<dbReference type="EMBL" id="JAEACQ010000123">
    <property type="protein sequence ID" value="MBL7626260.1"/>
    <property type="molecule type" value="Genomic_DNA"/>
</dbReference>
<sequence>MTPYNLRFPEYLDGYEAETEAKGYLVDVIVSTGKAEFDLTVYDPVRSVQEISDEVTSGGYFAMANVLVVPAVTRAEVSRAVDSLARVGFCGLNPRLAK</sequence>
<evidence type="ECO:0000313" key="1">
    <source>
        <dbReference type="EMBL" id="MBL7626260.1"/>
    </source>
</evidence>
<dbReference type="RefSeq" id="WP_202998792.1">
    <property type="nucleotide sequence ID" value="NZ_JADWYU010000283.1"/>
</dbReference>
<dbReference type="Proteomes" id="UP000604475">
    <property type="component" value="Unassembled WGS sequence"/>
</dbReference>
<evidence type="ECO:0000313" key="2">
    <source>
        <dbReference type="Proteomes" id="UP000604475"/>
    </source>
</evidence>
<accession>A0A937RC42</accession>
<comment type="caution">
    <text evidence="1">The sequence shown here is derived from an EMBL/GenBank/DDBJ whole genome shotgun (WGS) entry which is preliminary data.</text>
</comment>
<dbReference type="AlphaFoldDB" id="A0A937RC42"/>
<name>A0A937RC42_9ACTN</name>
<protein>
    <submittedName>
        <fullName evidence="1">Uncharacterized protein</fullName>
    </submittedName>
</protein>
<keyword evidence="2" id="KW-1185">Reference proteome</keyword>